<dbReference type="RefSeq" id="WP_249321305.1">
    <property type="nucleotide sequence ID" value="NZ_CP060632.1"/>
</dbReference>
<organism evidence="1 2">
    <name type="scientific">Wujia chipingensis</name>
    <dbReference type="NCBI Taxonomy" id="2763670"/>
    <lineage>
        <taxon>Bacteria</taxon>
        <taxon>Bacillati</taxon>
        <taxon>Bacillota</taxon>
        <taxon>Clostridia</taxon>
        <taxon>Lachnospirales</taxon>
        <taxon>Lachnospiraceae</taxon>
        <taxon>Wujia</taxon>
    </lineage>
</organism>
<sequence>MKEHEKKLGKTQSQINITRSEFQRSFKNHYGMYKKTGTDMPYRSRLLMLFYSVECGLKSLILKNIGKNTYEELKSYYTINGKKAPGHDLKAMTKEVGIETKFPLKRIQLKGGGFVLPGKYNELWRYGACIKNAEEEQSEEKTLVRIAEWLSQRI</sequence>
<dbReference type="KEGG" id="wcp:H9Q76_13455"/>
<accession>A0A7G9FMB2</accession>
<dbReference type="AlphaFoldDB" id="A0A7G9FMB2"/>
<dbReference type="Proteomes" id="UP000515819">
    <property type="component" value="Chromosome"/>
</dbReference>
<reference evidence="1 2" key="1">
    <citation type="submission" date="2020-08" db="EMBL/GenBank/DDBJ databases">
        <authorList>
            <person name="Liu C."/>
            <person name="Sun Q."/>
        </authorList>
    </citation>
    <scope>NUCLEOTIDE SEQUENCE [LARGE SCALE GENOMIC DNA]</scope>
    <source>
        <strain evidence="1 2">NSJ-4</strain>
    </source>
</reference>
<keyword evidence="2" id="KW-1185">Reference proteome</keyword>
<evidence type="ECO:0000313" key="1">
    <source>
        <dbReference type="EMBL" id="QNL99693.1"/>
    </source>
</evidence>
<dbReference type="EMBL" id="CP060632">
    <property type="protein sequence ID" value="QNL99693.1"/>
    <property type="molecule type" value="Genomic_DNA"/>
</dbReference>
<gene>
    <name evidence="1" type="ORF">H9Q76_13455</name>
</gene>
<evidence type="ECO:0000313" key="2">
    <source>
        <dbReference type="Proteomes" id="UP000515819"/>
    </source>
</evidence>
<proteinExistence type="predicted"/>
<protein>
    <submittedName>
        <fullName evidence="1">Uncharacterized protein</fullName>
    </submittedName>
</protein>
<name>A0A7G9FMB2_9FIRM</name>